<proteinExistence type="predicted"/>
<accession>S2VYF7</accession>
<evidence type="ECO:0000313" key="2">
    <source>
        <dbReference type="Proteomes" id="UP000014417"/>
    </source>
</evidence>
<protein>
    <submittedName>
        <fullName evidence="1">Uncharacterized protein</fullName>
    </submittedName>
</protein>
<dbReference type="HOGENOM" id="CLU_2303461_0_0_11"/>
<comment type="caution">
    <text evidence="1">The sequence shown here is derived from an EMBL/GenBank/DDBJ whole genome shotgun (WGS) entry which is preliminary data.</text>
</comment>
<organism evidence="1 2">
    <name type="scientific">Propionimicrobium lymphophilum ACS-093-V-SCH5</name>
    <dbReference type="NCBI Taxonomy" id="883161"/>
    <lineage>
        <taxon>Bacteria</taxon>
        <taxon>Bacillati</taxon>
        <taxon>Actinomycetota</taxon>
        <taxon>Actinomycetes</taxon>
        <taxon>Propionibacteriales</taxon>
        <taxon>Propionibacteriaceae</taxon>
        <taxon>Propionimicrobium</taxon>
    </lineage>
</organism>
<reference evidence="1 2" key="1">
    <citation type="submission" date="2013-04" db="EMBL/GenBank/DDBJ databases">
        <title>The Genome Sequence of Propionimicrobium lymphophilum ACS-093-V-SCH5.</title>
        <authorList>
            <consortium name="The Broad Institute Genomics Platform"/>
            <person name="Earl A."/>
            <person name="Ward D."/>
            <person name="Feldgarden M."/>
            <person name="Gevers D."/>
            <person name="Saerens B."/>
            <person name="Vaneechoutte M."/>
            <person name="Walker B."/>
            <person name="Young S."/>
            <person name="Zeng Q."/>
            <person name="Gargeya S."/>
            <person name="Fitzgerald M."/>
            <person name="Haas B."/>
            <person name="Abouelleil A."/>
            <person name="Allen A.W."/>
            <person name="Alvarado L."/>
            <person name="Arachchi H.M."/>
            <person name="Berlin A.M."/>
            <person name="Chapman S.B."/>
            <person name="Gainer-Dewar J."/>
            <person name="Goldberg J."/>
            <person name="Griggs A."/>
            <person name="Gujja S."/>
            <person name="Hansen M."/>
            <person name="Howarth C."/>
            <person name="Imamovic A."/>
            <person name="Ireland A."/>
            <person name="Larimer J."/>
            <person name="McCowan C."/>
            <person name="Murphy C."/>
            <person name="Pearson M."/>
            <person name="Poon T.W."/>
            <person name="Priest M."/>
            <person name="Roberts A."/>
            <person name="Saif S."/>
            <person name="Shea T."/>
            <person name="Sisk P."/>
            <person name="Sykes S."/>
            <person name="Wortman J."/>
            <person name="Nusbaum C."/>
            <person name="Birren B."/>
        </authorList>
    </citation>
    <scope>NUCLEOTIDE SEQUENCE [LARGE SCALE GENOMIC DNA]</scope>
    <source>
        <strain evidence="1 2">ACS-093-V-SCH5</strain>
    </source>
</reference>
<dbReference type="Proteomes" id="UP000014417">
    <property type="component" value="Unassembled WGS sequence"/>
</dbReference>
<evidence type="ECO:0000313" key="1">
    <source>
        <dbReference type="EMBL" id="EPD31891.1"/>
    </source>
</evidence>
<dbReference type="RefSeq" id="WP_016456273.1">
    <property type="nucleotide sequence ID" value="NZ_KE150269.1"/>
</dbReference>
<keyword evidence="2" id="KW-1185">Reference proteome</keyword>
<dbReference type="OrthoDB" id="3268579at2"/>
<name>S2VYF7_9ACTN</name>
<dbReference type="AlphaFoldDB" id="S2VYF7"/>
<dbReference type="STRING" id="883161.HMPREF9306_01447"/>
<gene>
    <name evidence="1" type="ORF">HMPREF9306_01447</name>
</gene>
<dbReference type="EMBL" id="AGZR01000009">
    <property type="protein sequence ID" value="EPD31891.1"/>
    <property type="molecule type" value="Genomic_DNA"/>
</dbReference>
<sequence length="100" mass="10939">MNPTELASYVKAVPADMDFVEACWAQAAELVDHRIGKAQVPASIRDRAVLEVGADLWHRRQTRSGVATFDGGDYTPMRVTRDPMKAAADLLKPYLGPVIA</sequence>